<protein>
    <submittedName>
        <fullName evidence="3">Glycosyl transferase group 1</fullName>
    </submittedName>
</protein>
<evidence type="ECO:0000313" key="4">
    <source>
        <dbReference type="Proteomes" id="UP000218542"/>
    </source>
</evidence>
<accession>A0A286U4C8</accession>
<sequence>MANLTRYPDKIRVLYLVLEMELGGLQRIVKLLIDKLDREKFIPYLCCLDNGGFFYDQLENNLLKAYILQRKPGPFDIGLLVRLYKILRENKIDIIHSQSGCMVYAALAGRLARVKRIVHTDHGRFKPDKRSIMLEEWISSKVIHHVIGVSHELTEYLALQVKIKRKKLLTIINGVDTHKFIPMHSERRNKLKKKYGLNEEVKVLGTICRLDPVKNLEFLISCLPSICEKVTECRLLIVGDGPCRERLIKHAESLGIDSKISFTGAMSDVDNVLPAFDVYVCTSLSEGTSMTILEAMSCGLPVVASAVGGNSSLVDESNGRLFPLNDADVFKRSVIELLEDEELRKQTGQEGRNKIEKNYDFDNVVRQYEKLYSSF</sequence>
<reference evidence="4" key="1">
    <citation type="journal article" date="2017" name="Environ. Microbiol. Rep.">
        <title>Genetic Diversity of Marine Anaerobic Ammonium-Oxidizing Bacteria as Revealed by Genomic and Proteomic Analyses of 'Candidatus Scalindua japonica'.</title>
        <authorList>
            <person name="Oshiki M."/>
            <person name="Mizuto K."/>
            <person name="Kimura Z."/>
            <person name="Kindaichi T."/>
            <person name="Satoh H."/>
            <person name="Okabe S."/>
        </authorList>
    </citation>
    <scope>NUCLEOTIDE SEQUENCE [LARGE SCALE GENOMIC DNA]</scope>
    <source>
        <strain evidence="4">husup-a2</strain>
    </source>
</reference>
<name>A0A286U4C8_9BACT</name>
<dbReference type="Pfam" id="PF13439">
    <property type="entry name" value="Glyco_transf_4"/>
    <property type="match status" value="1"/>
</dbReference>
<organism evidence="3 4">
    <name type="scientific">Candidatus Scalindua japonica</name>
    <dbReference type="NCBI Taxonomy" id="1284222"/>
    <lineage>
        <taxon>Bacteria</taxon>
        <taxon>Pseudomonadati</taxon>
        <taxon>Planctomycetota</taxon>
        <taxon>Candidatus Brocadiia</taxon>
        <taxon>Candidatus Brocadiales</taxon>
        <taxon>Candidatus Scalinduaceae</taxon>
        <taxon>Candidatus Scalindua</taxon>
    </lineage>
</organism>
<dbReference type="RefSeq" id="WP_096896383.1">
    <property type="nucleotide sequence ID" value="NZ_BAOS01000045.1"/>
</dbReference>
<dbReference type="InterPro" id="IPR050194">
    <property type="entry name" value="Glycosyltransferase_grp1"/>
</dbReference>
<feature type="domain" description="Glycosyl transferase family 1" evidence="1">
    <location>
        <begin position="188"/>
        <end position="353"/>
    </location>
</feature>
<dbReference type="InterPro" id="IPR028098">
    <property type="entry name" value="Glyco_trans_4-like_N"/>
</dbReference>
<feature type="domain" description="Glycosyltransferase subfamily 4-like N-terminal" evidence="2">
    <location>
        <begin position="23"/>
        <end position="178"/>
    </location>
</feature>
<comment type="caution">
    <text evidence="3">The sequence shown here is derived from an EMBL/GenBank/DDBJ whole genome shotgun (WGS) entry which is preliminary data.</text>
</comment>
<dbReference type="Pfam" id="PF00534">
    <property type="entry name" value="Glycos_transf_1"/>
    <property type="match status" value="1"/>
</dbReference>
<dbReference type="Gene3D" id="3.40.50.2000">
    <property type="entry name" value="Glycogen Phosphorylase B"/>
    <property type="match status" value="2"/>
</dbReference>
<dbReference type="OrthoDB" id="232381at2"/>
<dbReference type="PANTHER" id="PTHR45947:SF3">
    <property type="entry name" value="SULFOQUINOVOSYL TRANSFERASE SQD2"/>
    <property type="match status" value="1"/>
</dbReference>
<evidence type="ECO:0000259" key="2">
    <source>
        <dbReference type="Pfam" id="PF13439"/>
    </source>
</evidence>
<gene>
    <name evidence="3" type="ORF">SCALIN_C45_0150</name>
</gene>
<keyword evidence="3" id="KW-0808">Transferase</keyword>
<dbReference type="AlphaFoldDB" id="A0A286U4C8"/>
<proteinExistence type="predicted"/>
<dbReference type="EMBL" id="BAOS01000045">
    <property type="protein sequence ID" value="GAX62992.1"/>
    <property type="molecule type" value="Genomic_DNA"/>
</dbReference>
<dbReference type="PANTHER" id="PTHR45947">
    <property type="entry name" value="SULFOQUINOVOSYL TRANSFERASE SQD2"/>
    <property type="match status" value="1"/>
</dbReference>
<dbReference type="SUPFAM" id="SSF53756">
    <property type="entry name" value="UDP-Glycosyltransferase/glycogen phosphorylase"/>
    <property type="match status" value="1"/>
</dbReference>
<dbReference type="GO" id="GO:0016758">
    <property type="term" value="F:hexosyltransferase activity"/>
    <property type="evidence" value="ECO:0007669"/>
    <property type="project" value="TreeGrafter"/>
</dbReference>
<evidence type="ECO:0000313" key="3">
    <source>
        <dbReference type="EMBL" id="GAX62992.1"/>
    </source>
</evidence>
<evidence type="ECO:0000259" key="1">
    <source>
        <dbReference type="Pfam" id="PF00534"/>
    </source>
</evidence>
<dbReference type="InterPro" id="IPR001296">
    <property type="entry name" value="Glyco_trans_1"/>
</dbReference>
<dbReference type="Proteomes" id="UP000218542">
    <property type="component" value="Unassembled WGS sequence"/>
</dbReference>
<keyword evidence="4" id="KW-1185">Reference proteome</keyword>